<protein>
    <recommendedName>
        <fullName evidence="7">Nuclear pore complex protein</fullName>
    </recommendedName>
</protein>
<dbReference type="PANTHER" id="PTHR31344">
    <property type="entry name" value="NUCLEAR PORE COMPLEX PROTEIN NUP205"/>
    <property type="match status" value="1"/>
</dbReference>
<dbReference type="InterPro" id="IPR021827">
    <property type="entry name" value="Nup186/Nup192/Nup205"/>
</dbReference>
<dbReference type="Pfam" id="PF11894">
    <property type="entry name" value="Nup192"/>
    <property type="match status" value="1"/>
</dbReference>
<evidence type="ECO:0000256" key="4">
    <source>
        <dbReference type="ARBA" id="ARBA00023242"/>
    </source>
</evidence>
<keyword evidence="4" id="KW-0539">Nucleus</keyword>
<evidence type="ECO:0000256" key="3">
    <source>
        <dbReference type="ARBA" id="ARBA00022448"/>
    </source>
</evidence>
<comment type="caution">
    <text evidence="5">The sequence shown here is derived from an EMBL/GenBank/DDBJ whole genome shotgun (WGS) entry which is preliminary data.</text>
</comment>
<organism evidence="5 6">
    <name type="scientific">Colocasia esculenta</name>
    <name type="common">Wild taro</name>
    <name type="synonym">Arum esculentum</name>
    <dbReference type="NCBI Taxonomy" id="4460"/>
    <lineage>
        <taxon>Eukaryota</taxon>
        <taxon>Viridiplantae</taxon>
        <taxon>Streptophyta</taxon>
        <taxon>Embryophyta</taxon>
        <taxon>Tracheophyta</taxon>
        <taxon>Spermatophyta</taxon>
        <taxon>Magnoliopsida</taxon>
        <taxon>Liliopsida</taxon>
        <taxon>Araceae</taxon>
        <taxon>Aroideae</taxon>
        <taxon>Colocasieae</taxon>
        <taxon>Colocasia</taxon>
    </lineage>
</organism>
<dbReference type="GO" id="GO:0005643">
    <property type="term" value="C:nuclear pore"/>
    <property type="evidence" value="ECO:0007669"/>
    <property type="project" value="InterPro"/>
</dbReference>
<gene>
    <name evidence="5" type="ORF">Taro_005839</name>
</gene>
<evidence type="ECO:0008006" key="7">
    <source>
        <dbReference type="Google" id="ProtNLM"/>
    </source>
</evidence>
<reference evidence="5" key="1">
    <citation type="submission" date="2017-07" db="EMBL/GenBank/DDBJ databases">
        <title>Taro Niue Genome Assembly and Annotation.</title>
        <authorList>
            <person name="Atibalentja N."/>
            <person name="Keating K."/>
            <person name="Fields C.J."/>
        </authorList>
    </citation>
    <scope>NUCLEOTIDE SEQUENCE</scope>
    <source>
        <strain evidence="5">Niue_2</strain>
        <tissue evidence="5">Leaf</tissue>
    </source>
</reference>
<dbReference type="Proteomes" id="UP000652761">
    <property type="component" value="Unassembled WGS sequence"/>
</dbReference>
<dbReference type="EMBL" id="NMUH01000169">
    <property type="protein sequence ID" value="MQL73491.1"/>
    <property type="molecule type" value="Genomic_DNA"/>
</dbReference>
<evidence type="ECO:0000256" key="1">
    <source>
        <dbReference type="ARBA" id="ARBA00004123"/>
    </source>
</evidence>
<evidence type="ECO:0000313" key="5">
    <source>
        <dbReference type="EMBL" id="MQL73491.1"/>
    </source>
</evidence>
<evidence type="ECO:0000313" key="6">
    <source>
        <dbReference type="Proteomes" id="UP000652761"/>
    </source>
</evidence>
<keyword evidence="3" id="KW-0813">Transport</keyword>
<dbReference type="PANTHER" id="PTHR31344:SF0">
    <property type="entry name" value="NUCLEAR PORE COMPLEX PROTEIN NUP205"/>
    <property type="match status" value="1"/>
</dbReference>
<comment type="similarity">
    <text evidence="2">Belongs to the NUP186/NUP192/NUP205 family.</text>
</comment>
<comment type="subcellular location">
    <subcellularLocation>
        <location evidence="1">Nucleus</location>
    </subcellularLocation>
</comment>
<dbReference type="AlphaFoldDB" id="A0A843TQY1"/>
<accession>A0A843TQY1</accession>
<sequence length="367" mass="40912">MVSPKQLRTTIEAALLGPASPSPDQRMELMHAIRTSLPYFQSLLSYPGPRASDRAQVQSKEVRLPDSSPISLDDMDVQIVMKLSDDLNLNETECVRLLISANQEWILFGREPLEIYRLAAGLWYTERRDVLTSVYTLLRAVVLDQGLEADIVDDIQKHLEDLMTSGLRQRLATLVKELNREEAAGIGGPSAECYVIDCRGALVERRAVVCREKLMLGHCLVLSVLVVRMSPRDVKDIFFALKDFAADVLFSLLFSLVIDFMSDALSVPNQSAILSHDAAFRQEFQELVMSTGNNPNVEGFCDVVRLGWAVHLMLTQDQGSSSDRSSSSHDVANIFSCLELICSNNVFHFLCARVLQSAAYQLLVDCL</sequence>
<dbReference type="OrthoDB" id="2019644at2759"/>
<proteinExistence type="inferred from homology"/>
<keyword evidence="6" id="KW-1185">Reference proteome</keyword>
<name>A0A843TQY1_COLES</name>
<evidence type="ECO:0000256" key="2">
    <source>
        <dbReference type="ARBA" id="ARBA00005892"/>
    </source>
</evidence>